<feature type="transmembrane region" description="Helical" evidence="2">
    <location>
        <begin position="65"/>
        <end position="89"/>
    </location>
</feature>
<name>A0A507BEZ7_9PEZI</name>
<evidence type="ECO:0000313" key="4">
    <source>
        <dbReference type="Proteomes" id="UP000319257"/>
    </source>
</evidence>
<evidence type="ECO:0000256" key="2">
    <source>
        <dbReference type="SAM" id="Phobius"/>
    </source>
</evidence>
<dbReference type="EMBL" id="SKBQ01000020">
    <property type="protein sequence ID" value="TPX15531.1"/>
    <property type="molecule type" value="Genomic_DNA"/>
</dbReference>
<keyword evidence="4" id="KW-1185">Reference proteome</keyword>
<proteinExistence type="predicted"/>
<keyword evidence="2" id="KW-0472">Membrane</keyword>
<organism evidence="3 4">
    <name type="scientific">Thyridium curvatum</name>
    <dbReference type="NCBI Taxonomy" id="1093900"/>
    <lineage>
        <taxon>Eukaryota</taxon>
        <taxon>Fungi</taxon>
        <taxon>Dikarya</taxon>
        <taxon>Ascomycota</taxon>
        <taxon>Pezizomycotina</taxon>
        <taxon>Sordariomycetes</taxon>
        <taxon>Sordariomycetidae</taxon>
        <taxon>Thyridiales</taxon>
        <taxon>Thyridiaceae</taxon>
        <taxon>Thyridium</taxon>
    </lineage>
</organism>
<accession>A0A507BEZ7</accession>
<dbReference type="Proteomes" id="UP000319257">
    <property type="component" value="Unassembled WGS sequence"/>
</dbReference>
<dbReference type="AlphaFoldDB" id="A0A507BEZ7"/>
<comment type="caution">
    <text evidence="3">The sequence shown here is derived from an EMBL/GenBank/DDBJ whole genome shotgun (WGS) entry which is preliminary data.</text>
</comment>
<feature type="compositionally biased region" description="Polar residues" evidence="1">
    <location>
        <begin position="33"/>
        <end position="43"/>
    </location>
</feature>
<dbReference type="InParanoid" id="A0A507BEZ7"/>
<protein>
    <submittedName>
        <fullName evidence="3">Uncharacterized protein</fullName>
    </submittedName>
</protein>
<gene>
    <name evidence="3" type="ORF">E0L32_004229</name>
</gene>
<evidence type="ECO:0000256" key="1">
    <source>
        <dbReference type="SAM" id="MobiDB-lite"/>
    </source>
</evidence>
<dbReference type="GeneID" id="41971676"/>
<keyword evidence="2" id="KW-0812">Transmembrane</keyword>
<keyword evidence="2" id="KW-1133">Transmembrane helix</keyword>
<feature type="region of interest" description="Disordered" evidence="1">
    <location>
        <begin position="28"/>
        <end position="57"/>
    </location>
</feature>
<sequence length="115" mass="12268">MSNTTTIAESQIALQPIVVGAEARDDPLVLGRNGSSGPGNSLASGEEEGRRHESSLPPVDSGKDAYLFLAACFMVEALVWGFPFSFGVFQDYYSEHEPFKGQPNIALVGTCAMVL</sequence>
<evidence type="ECO:0000313" key="3">
    <source>
        <dbReference type="EMBL" id="TPX15531.1"/>
    </source>
</evidence>
<dbReference type="OrthoDB" id="2213137at2759"/>
<reference evidence="3 4" key="1">
    <citation type="submission" date="2019-06" db="EMBL/GenBank/DDBJ databases">
        <title>Draft genome sequence of the filamentous fungus Phialemoniopsis curvata isolated from diesel fuel.</title>
        <authorList>
            <person name="Varaljay V.A."/>
            <person name="Lyon W.J."/>
            <person name="Crouch A.L."/>
            <person name="Drake C.E."/>
            <person name="Hollomon J.M."/>
            <person name="Nadeau L.J."/>
            <person name="Nunn H.S."/>
            <person name="Stevenson B.S."/>
            <person name="Bojanowski C.L."/>
            <person name="Crookes-Goodson W.J."/>
        </authorList>
    </citation>
    <scope>NUCLEOTIDE SEQUENCE [LARGE SCALE GENOMIC DNA]</scope>
    <source>
        <strain evidence="3 4">D216</strain>
    </source>
</reference>
<dbReference type="RefSeq" id="XP_030997242.1">
    <property type="nucleotide sequence ID" value="XM_031138617.1"/>
</dbReference>